<dbReference type="EMBL" id="KV748261">
    <property type="protein sequence ID" value="OCK87414.1"/>
    <property type="molecule type" value="Genomic_DNA"/>
</dbReference>
<proteinExistence type="predicted"/>
<name>A0ACC8EMB3_9PEZI</name>
<keyword evidence="2" id="KW-1185">Reference proteome</keyword>
<reference evidence="1 2" key="1">
    <citation type="journal article" date="2016" name="Nat. Commun.">
        <title>Ectomycorrhizal ecology is imprinted in the genome of the dominant symbiotic fungus Cenococcum geophilum.</title>
        <authorList>
            <consortium name="DOE Joint Genome Institute"/>
            <person name="Peter M."/>
            <person name="Kohler A."/>
            <person name="Ohm R.A."/>
            <person name="Kuo A."/>
            <person name="Krutzmann J."/>
            <person name="Morin E."/>
            <person name="Arend M."/>
            <person name="Barry K.W."/>
            <person name="Binder M."/>
            <person name="Choi C."/>
            <person name="Clum A."/>
            <person name="Copeland A."/>
            <person name="Grisel N."/>
            <person name="Haridas S."/>
            <person name="Kipfer T."/>
            <person name="LaButti K."/>
            <person name="Lindquist E."/>
            <person name="Lipzen A."/>
            <person name="Maire R."/>
            <person name="Meier B."/>
            <person name="Mihaltcheva S."/>
            <person name="Molinier V."/>
            <person name="Murat C."/>
            <person name="Poggeler S."/>
            <person name="Quandt C.A."/>
            <person name="Sperisen C."/>
            <person name="Tritt A."/>
            <person name="Tisserant E."/>
            <person name="Crous P.W."/>
            <person name="Henrissat B."/>
            <person name="Nehls U."/>
            <person name="Egli S."/>
            <person name="Spatafora J.W."/>
            <person name="Grigoriev I.V."/>
            <person name="Martin F.M."/>
        </authorList>
    </citation>
    <scope>NUCLEOTIDE SEQUENCE [LARGE SCALE GENOMIC DNA]</scope>
    <source>
        <strain evidence="1 2">1.58</strain>
    </source>
</reference>
<protein>
    <submittedName>
        <fullName evidence="1">Carbohydrate-binding module family 48 protein</fullName>
    </submittedName>
</protein>
<evidence type="ECO:0000313" key="1">
    <source>
        <dbReference type="EMBL" id="OCK87414.1"/>
    </source>
</evidence>
<gene>
    <name evidence="1" type="ORF">K441DRAFT_682642</name>
</gene>
<sequence>MGSYTFRWEDKEDKVNEVFVTGTFDDWSKSVKLEKEDGVFTKTVDLPKAKVQYKFVVDGDWVTNDTEPKEDDGHHNYNNILRPEDIKEAPVHTFSSVTPESTTATMAGAVPKSQSNDYLPGAFPETPATEPQTLSINPLPATDGPGNPIHLAPGEKVPDPSTFTNNTIVSTVKDDPSLGEEQKLFSVTPIPATGGAGNPIHLAPGEPVPDPSTITSNTISSTVRTDANSYEKPDSIPPQFDPVVTSEAKREANGGMFGLPPISENMIPESSLPIGSSGDIGNDPGETIQSAAPISSTAALAAQVPKEPRGVPEIVTESQKEVNFEPEAAASSEAVQEKKEVEQELLKEVPEQPAAAESSSSTSKLAETGTGGATVTGATFAAATYAAKEKAAELTSLKSPALSGPVVPEVVTESQKEANASPEASANPEAVSEKAAVESELLKEVKTTNEASKPAPTITAETSETAPTLSLNASPLKSSSEPEALNAPAEKAVAPVAVDPRDISPMSKLPTTIEQTPPTVTTGVEPSATEVKSTPAPETPKKEHERPASQAIKGTPDSVGSGASQDTNGKKKRFSFFGKLKGKFHHS</sequence>
<organism evidence="1 2">
    <name type="scientific">Cenococcum geophilum 1.58</name>
    <dbReference type="NCBI Taxonomy" id="794803"/>
    <lineage>
        <taxon>Eukaryota</taxon>
        <taxon>Fungi</taxon>
        <taxon>Dikarya</taxon>
        <taxon>Ascomycota</taxon>
        <taxon>Pezizomycotina</taxon>
        <taxon>Dothideomycetes</taxon>
        <taxon>Pleosporomycetidae</taxon>
        <taxon>Gloniales</taxon>
        <taxon>Gloniaceae</taxon>
        <taxon>Cenococcum</taxon>
    </lineage>
</organism>
<dbReference type="Proteomes" id="UP000250078">
    <property type="component" value="Unassembled WGS sequence"/>
</dbReference>
<evidence type="ECO:0000313" key="2">
    <source>
        <dbReference type="Proteomes" id="UP000250078"/>
    </source>
</evidence>
<accession>A0ACC8EMB3</accession>